<dbReference type="GO" id="GO:0070573">
    <property type="term" value="F:metallodipeptidase activity"/>
    <property type="evidence" value="ECO:0007669"/>
    <property type="project" value="TreeGrafter"/>
</dbReference>
<evidence type="ECO:0000313" key="2">
    <source>
        <dbReference type="Proteomes" id="UP000824130"/>
    </source>
</evidence>
<comment type="caution">
    <text evidence="1">The sequence shown here is derived from an EMBL/GenBank/DDBJ whole genome shotgun (WGS) entry which is preliminary data.</text>
</comment>
<dbReference type="GO" id="GO:0005829">
    <property type="term" value="C:cytosol"/>
    <property type="evidence" value="ECO:0007669"/>
    <property type="project" value="TreeGrafter"/>
</dbReference>
<dbReference type="EMBL" id="DVOB01000167">
    <property type="protein sequence ID" value="HIU96630.1"/>
    <property type="molecule type" value="Genomic_DNA"/>
</dbReference>
<gene>
    <name evidence="1" type="ORF">IAD25_08005</name>
</gene>
<dbReference type="GO" id="GO:0006508">
    <property type="term" value="P:proteolysis"/>
    <property type="evidence" value="ECO:0007669"/>
    <property type="project" value="InterPro"/>
</dbReference>
<protein>
    <submittedName>
        <fullName evidence="1">Uncharacterized protein</fullName>
    </submittedName>
</protein>
<reference evidence="1" key="2">
    <citation type="journal article" date="2021" name="PeerJ">
        <title>Extensive microbial diversity within the chicken gut microbiome revealed by metagenomics and culture.</title>
        <authorList>
            <person name="Gilroy R."/>
            <person name="Ravi A."/>
            <person name="Getino M."/>
            <person name="Pursley I."/>
            <person name="Horton D.L."/>
            <person name="Alikhan N.F."/>
            <person name="Baker D."/>
            <person name="Gharbi K."/>
            <person name="Hall N."/>
            <person name="Watson M."/>
            <person name="Adriaenssens E.M."/>
            <person name="Foster-Nyarko E."/>
            <person name="Jarju S."/>
            <person name="Secka A."/>
            <person name="Antonio M."/>
            <person name="Oren A."/>
            <person name="Chaudhuri R.R."/>
            <person name="La Ragione R."/>
            <person name="Hildebrand F."/>
            <person name="Pallen M.J."/>
        </authorList>
    </citation>
    <scope>NUCLEOTIDE SEQUENCE</scope>
    <source>
        <strain evidence="1">ChiSjej4B22-8349</strain>
    </source>
</reference>
<dbReference type="PROSITE" id="PS51257">
    <property type="entry name" value="PROKAR_LIPOPROTEIN"/>
    <property type="match status" value="1"/>
</dbReference>
<sequence>MKRYLLLITPLILIFTMVLSSCSLEEMSRDSELNAAAETTYDELSSTFSGESGQFSLVTEYLKSWANKNEMDVAENQDHYMVLTNPATAGCENSQSTVLQCPVRTNDFNNSMQPLAIALTSLLGPEEHGDITLIITEIDDGQLIGASSVDPKYYQCDNFINLDFNNDVSLVTSGAYEMTSTMTTPVETAEPAYSHAFAITMSISGYHDPFDFDQRYPNPVETIGSLLATEKSSGQLFNLASFECESADGYTPTSATAVVIVDSNDVDSFTRRFNSSYNNMKDRFENLNDNFVYTLTETTMPETVMSSQSSDNIISLMYTLQTGIYRQDENSGDIIAAAGISSVTTSGGAFTLTMVSRSTDSSVMGEMSQEFLTTSGLCNISYSATDPFMTWSSDSKNGAGPFLTDALGSEESIIDSTVKSSECGIFSSKADDLNIISYQCNINHMDAALTNILNFIDSLNP</sequence>
<dbReference type="PANTHER" id="PTHR43501">
    <property type="entry name" value="CYTOSOL NON-SPECIFIC DIPEPTIDASE"/>
    <property type="match status" value="1"/>
</dbReference>
<name>A0A9D1N7P3_9FIRM</name>
<reference evidence="1" key="1">
    <citation type="submission" date="2020-10" db="EMBL/GenBank/DDBJ databases">
        <authorList>
            <person name="Gilroy R."/>
        </authorList>
    </citation>
    <scope>NUCLEOTIDE SEQUENCE</scope>
    <source>
        <strain evidence="1">ChiSjej4B22-8349</strain>
    </source>
</reference>
<dbReference type="Proteomes" id="UP000824130">
    <property type="component" value="Unassembled WGS sequence"/>
</dbReference>
<dbReference type="Gene3D" id="3.40.630.10">
    <property type="entry name" value="Zn peptidases"/>
    <property type="match status" value="1"/>
</dbReference>
<organism evidence="1 2">
    <name type="scientific">Candidatus Allocopromorpha excrementipullorum</name>
    <dbReference type="NCBI Taxonomy" id="2840743"/>
    <lineage>
        <taxon>Bacteria</taxon>
        <taxon>Bacillati</taxon>
        <taxon>Bacillota</taxon>
        <taxon>Clostridia</taxon>
        <taxon>Eubacteriales</taxon>
        <taxon>Eubacteriaceae</taxon>
        <taxon>Eubacteriaceae incertae sedis</taxon>
        <taxon>Candidatus Allocopromorpha</taxon>
    </lineage>
</organism>
<dbReference type="PANTHER" id="PTHR43501:SF1">
    <property type="entry name" value="CYTOSOL NON-SPECIFIC DIPEPTIDASE"/>
    <property type="match status" value="1"/>
</dbReference>
<dbReference type="InterPro" id="IPR001160">
    <property type="entry name" value="Peptidase_M20C"/>
</dbReference>
<evidence type="ECO:0000313" key="1">
    <source>
        <dbReference type="EMBL" id="HIU96630.1"/>
    </source>
</evidence>
<dbReference type="AlphaFoldDB" id="A0A9D1N7P3"/>
<proteinExistence type="predicted"/>
<accession>A0A9D1N7P3</accession>